<sequence length="304" mass="33591">MEHQDNLFEQFKKAADTSETKDFPGMEKVWSRVDAKLDTQVYVEQKGTNTSWKKFAIAASVVVGTMFAYQFLKEEEKTIPTPQNTVVVNDSISSAIENDSTAIVAAQNESPLDKVKAEKVLEIQLNNPTPVAVNEISAATMEEKVEAAASPMEAPSKDKKEDDSFSKGQMYGAVGVKQAKAAEEVADLRQDSESKKQVARKAAPLVVVDGKATDKKVSDIQNSEDLETIVELKNPLYIINGVEYTEKEMFGPNPSSPYYPLNKQEIESITIYQDDEAIERYGEKAKNGVVIVKTKNGKPIKSTR</sequence>
<dbReference type="RefSeq" id="WP_129436010.1">
    <property type="nucleotide sequence ID" value="NZ_SBKO01000003.1"/>
</dbReference>
<gene>
    <name evidence="3" type="ORF">EQG63_08825</name>
</gene>
<feature type="region of interest" description="Disordered" evidence="2">
    <location>
        <begin position="147"/>
        <end position="166"/>
    </location>
</feature>
<evidence type="ECO:0000256" key="1">
    <source>
        <dbReference type="PROSITE-ProRule" id="PRU01360"/>
    </source>
</evidence>
<dbReference type="GO" id="GO:0009279">
    <property type="term" value="C:cell outer membrane"/>
    <property type="evidence" value="ECO:0007669"/>
    <property type="project" value="UniProtKB-SubCell"/>
</dbReference>
<dbReference type="Gene3D" id="2.170.130.10">
    <property type="entry name" value="TonB-dependent receptor, plug domain"/>
    <property type="match status" value="1"/>
</dbReference>
<dbReference type="Proteomes" id="UP000290283">
    <property type="component" value="Unassembled WGS sequence"/>
</dbReference>
<dbReference type="PROSITE" id="PS52016">
    <property type="entry name" value="TONB_DEPENDENT_REC_3"/>
    <property type="match status" value="1"/>
</dbReference>
<keyword evidence="1" id="KW-0813">Transport</keyword>
<dbReference type="InterPro" id="IPR037066">
    <property type="entry name" value="Plug_dom_sf"/>
</dbReference>
<comment type="subcellular location">
    <subcellularLocation>
        <location evidence="1">Cell outer membrane</location>
        <topology evidence="1">Multi-pass membrane protein</topology>
    </subcellularLocation>
</comment>
<organism evidence="3 4">
    <name type="scientific">Flavobacterium amnicola</name>
    <dbReference type="NCBI Taxonomy" id="2506422"/>
    <lineage>
        <taxon>Bacteria</taxon>
        <taxon>Pseudomonadati</taxon>
        <taxon>Bacteroidota</taxon>
        <taxon>Flavobacteriia</taxon>
        <taxon>Flavobacteriales</taxon>
        <taxon>Flavobacteriaceae</taxon>
        <taxon>Flavobacterium</taxon>
    </lineage>
</organism>
<keyword evidence="1" id="KW-0998">Cell outer membrane</keyword>
<evidence type="ECO:0008006" key="5">
    <source>
        <dbReference type="Google" id="ProtNLM"/>
    </source>
</evidence>
<reference evidence="4" key="1">
    <citation type="submission" date="2019-01" db="EMBL/GenBank/DDBJ databases">
        <title>Cytophagaceae bacterium strain CAR-16.</title>
        <authorList>
            <person name="Chen W.-M."/>
        </authorList>
    </citation>
    <scope>NUCLEOTIDE SEQUENCE [LARGE SCALE GENOMIC DNA]</scope>
    <source>
        <strain evidence="4">LLJ-11</strain>
    </source>
</reference>
<dbReference type="InterPro" id="IPR039426">
    <property type="entry name" value="TonB-dep_rcpt-like"/>
</dbReference>
<comment type="caution">
    <text evidence="3">The sequence shown here is derived from an EMBL/GenBank/DDBJ whole genome shotgun (WGS) entry which is preliminary data.</text>
</comment>
<proteinExistence type="inferred from homology"/>
<keyword evidence="4" id="KW-1185">Reference proteome</keyword>
<keyword evidence="1" id="KW-0812">Transmembrane</keyword>
<evidence type="ECO:0000256" key="2">
    <source>
        <dbReference type="SAM" id="MobiDB-lite"/>
    </source>
</evidence>
<feature type="compositionally biased region" description="Basic and acidic residues" evidence="2">
    <location>
        <begin position="155"/>
        <end position="165"/>
    </location>
</feature>
<evidence type="ECO:0000313" key="3">
    <source>
        <dbReference type="EMBL" id="RXR18361.1"/>
    </source>
</evidence>
<keyword evidence="1" id="KW-1134">Transmembrane beta strand</keyword>
<protein>
    <recommendedName>
        <fullName evidence="5">TonB-dependent receptor plug domain-containing protein</fullName>
    </recommendedName>
</protein>
<comment type="similarity">
    <text evidence="1">Belongs to the TonB-dependent receptor family.</text>
</comment>
<dbReference type="EMBL" id="SBKO01000003">
    <property type="protein sequence ID" value="RXR18361.1"/>
    <property type="molecule type" value="Genomic_DNA"/>
</dbReference>
<keyword evidence="1" id="KW-0472">Membrane</keyword>
<accession>A0A4Q1K1A9</accession>
<dbReference type="OrthoDB" id="1352714at2"/>
<name>A0A4Q1K1A9_9FLAO</name>
<evidence type="ECO:0000313" key="4">
    <source>
        <dbReference type="Proteomes" id="UP000290283"/>
    </source>
</evidence>
<dbReference type="AlphaFoldDB" id="A0A4Q1K1A9"/>